<dbReference type="Pfam" id="PF04488">
    <property type="entry name" value="Gly_transf_sug"/>
    <property type="match status" value="1"/>
</dbReference>
<dbReference type="Proteomes" id="UP000285776">
    <property type="component" value="Unassembled WGS sequence"/>
</dbReference>
<organism evidence="2 3">
    <name type="scientific">Segatella copri</name>
    <dbReference type="NCBI Taxonomy" id="165179"/>
    <lineage>
        <taxon>Bacteria</taxon>
        <taxon>Pseudomonadati</taxon>
        <taxon>Bacteroidota</taxon>
        <taxon>Bacteroidia</taxon>
        <taxon>Bacteroidales</taxon>
        <taxon>Prevotellaceae</taxon>
        <taxon>Segatella</taxon>
    </lineage>
</organism>
<dbReference type="EMBL" id="QSAV01000057">
    <property type="protein sequence ID" value="RGW75398.1"/>
    <property type="molecule type" value="Genomic_DNA"/>
</dbReference>
<sequence length="245" mass="28683">MIPKVIHYCWFGGNPLPKSAQKCIASWKKYLPDYEIKEWNESNFDVNIIPYTAEAYKAKKYAFVSDYARFWILYKYGGLYFDTDVEVIKNMDDIIAKGPFMAFEDVSDGKYPIAPGLVMGAVAQMNFLSHIIDEYRRKNFDFGRGMDNVVTLTTNIFIEKGLLQNNELQKVYDFIIYPTEYFCPLSKSTGKMRITNNTCGIHWYDGTWLSRKDKVGQYIRMHFGEGMFLKICKFKNILKKICYFI</sequence>
<dbReference type="PANTHER" id="PTHR32385">
    <property type="entry name" value="MANNOSYL PHOSPHORYLINOSITOL CERAMIDE SYNTHASE"/>
    <property type="match status" value="1"/>
</dbReference>
<accession>A0AA92U779</accession>
<dbReference type="GO" id="GO:0051999">
    <property type="term" value="P:mannosyl-inositol phosphorylceramide biosynthetic process"/>
    <property type="evidence" value="ECO:0007669"/>
    <property type="project" value="TreeGrafter"/>
</dbReference>
<gene>
    <name evidence="2" type="ORF">DWV53_13425</name>
</gene>
<dbReference type="InterPro" id="IPR007577">
    <property type="entry name" value="GlycoTrfase_DXD_sugar-bd_CS"/>
</dbReference>
<dbReference type="AlphaFoldDB" id="A0AA92U779"/>
<dbReference type="InterPro" id="IPR051706">
    <property type="entry name" value="Glycosyltransferase_domain"/>
</dbReference>
<evidence type="ECO:0000313" key="3">
    <source>
        <dbReference type="Proteomes" id="UP000285776"/>
    </source>
</evidence>
<proteinExistence type="predicted"/>
<dbReference type="GO" id="GO:0000030">
    <property type="term" value="F:mannosyltransferase activity"/>
    <property type="evidence" value="ECO:0007669"/>
    <property type="project" value="TreeGrafter"/>
</dbReference>
<dbReference type="PANTHER" id="PTHR32385:SF15">
    <property type="entry name" value="INOSITOL PHOSPHOCERAMIDE MANNOSYLTRANSFERASE 1"/>
    <property type="match status" value="1"/>
</dbReference>
<dbReference type="RefSeq" id="WP_118154882.1">
    <property type="nucleotide sequence ID" value="NZ_QSAV01000057.1"/>
</dbReference>
<dbReference type="GO" id="GO:0016020">
    <property type="term" value="C:membrane"/>
    <property type="evidence" value="ECO:0007669"/>
    <property type="project" value="GOC"/>
</dbReference>
<dbReference type="InterPro" id="IPR029044">
    <property type="entry name" value="Nucleotide-diphossugar_trans"/>
</dbReference>
<evidence type="ECO:0000256" key="1">
    <source>
        <dbReference type="ARBA" id="ARBA00022679"/>
    </source>
</evidence>
<comment type="caution">
    <text evidence="2">The sequence shown here is derived from an EMBL/GenBank/DDBJ whole genome shotgun (WGS) entry which is preliminary data.</text>
</comment>
<evidence type="ECO:0000313" key="2">
    <source>
        <dbReference type="EMBL" id="RGW75398.1"/>
    </source>
</evidence>
<keyword evidence="1 2" id="KW-0808">Transferase</keyword>
<name>A0AA92U779_9BACT</name>
<protein>
    <submittedName>
        <fullName evidence="2">Glycosyl transferase</fullName>
    </submittedName>
</protein>
<dbReference type="SUPFAM" id="SSF53448">
    <property type="entry name" value="Nucleotide-diphospho-sugar transferases"/>
    <property type="match status" value="1"/>
</dbReference>
<dbReference type="Gene3D" id="3.90.550.20">
    <property type="match status" value="1"/>
</dbReference>
<reference evidence="2 3" key="1">
    <citation type="submission" date="2018-08" db="EMBL/GenBank/DDBJ databases">
        <title>A genome reference for cultivated species of the human gut microbiota.</title>
        <authorList>
            <person name="Zou Y."/>
            <person name="Xue W."/>
            <person name="Luo G."/>
        </authorList>
    </citation>
    <scope>NUCLEOTIDE SEQUENCE [LARGE SCALE GENOMIC DNA]</scope>
    <source>
        <strain evidence="2 3">AF10-17</strain>
    </source>
</reference>